<dbReference type="InterPro" id="IPR016024">
    <property type="entry name" value="ARM-type_fold"/>
</dbReference>
<dbReference type="InterPro" id="IPR011989">
    <property type="entry name" value="ARM-like"/>
</dbReference>
<comment type="caution">
    <text evidence="1">The sequence shown here is derived from an EMBL/GenBank/DDBJ whole genome shotgun (WGS) entry which is preliminary data.</text>
</comment>
<organism evidence="1 2">
    <name type="scientific">Actinomadura gamaensis</name>
    <dbReference type="NCBI Taxonomy" id="1763541"/>
    <lineage>
        <taxon>Bacteria</taxon>
        <taxon>Bacillati</taxon>
        <taxon>Actinomycetota</taxon>
        <taxon>Actinomycetes</taxon>
        <taxon>Streptosporangiales</taxon>
        <taxon>Thermomonosporaceae</taxon>
        <taxon>Actinomadura</taxon>
    </lineage>
</organism>
<dbReference type="EMBL" id="JBHSIT010000002">
    <property type="protein sequence ID" value="MFC4907378.1"/>
    <property type="molecule type" value="Genomic_DNA"/>
</dbReference>
<name>A0ABV9TVC3_9ACTN</name>
<accession>A0ABV9TVC3</accession>
<proteinExistence type="predicted"/>
<reference evidence="2" key="1">
    <citation type="journal article" date="2019" name="Int. J. Syst. Evol. Microbiol.">
        <title>The Global Catalogue of Microorganisms (GCM) 10K type strain sequencing project: providing services to taxonomists for standard genome sequencing and annotation.</title>
        <authorList>
            <consortium name="The Broad Institute Genomics Platform"/>
            <consortium name="The Broad Institute Genome Sequencing Center for Infectious Disease"/>
            <person name="Wu L."/>
            <person name="Ma J."/>
        </authorList>
    </citation>
    <scope>NUCLEOTIDE SEQUENCE [LARGE SCALE GENOMIC DNA]</scope>
    <source>
        <strain evidence="2">KLKA75</strain>
    </source>
</reference>
<evidence type="ECO:0000313" key="2">
    <source>
        <dbReference type="Proteomes" id="UP001595872"/>
    </source>
</evidence>
<dbReference type="RefSeq" id="WP_378253114.1">
    <property type="nucleotide sequence ID" value="NZ_JBHSIT010000002.1"/>
</dbReference>
<dbReference type="Proteomes" id="UP001595872">
    <property type="component" value="Unassembled WGS sequence"/>
</dbReference>
<sequence>MAVNRNRFVLKREFSRSDVKFVAWERNWRLVDLERENNGCYVDIWTTQDEQTEIHLVDDRPIGMRYLTVWGRDVGAVEREIREDCKLWSLPEALESLRQANDRNEKLISVYAAALTAPFEESQELLEAFRAVAHDDDAGVRQAVVIAIGHLPLPGLVEIVRERSENDPVAHVRENAKTLLEGIRLYGDE</sequence>
<dbReference type="Pfam" id="PF13646">
    <property type="entry name" value="HEAT_2"/>
    <property type="match status" value="1"/>
</dbReference>
<gene>
    <name evidence="1" type="ORF">ACFPCY_08605</name>
</gene>
<evidence type="ECO:0000313" key="1">
    <source>
        <dbReference type="EMBL" id="MFC4907378.1"/>
    </source>
</evidence>
<dbReference type="Gene3D" id="1.25.10.10">
    <property type="entry name" value="Leucine-rich Repeat Variant"/>
    <property type="match status" value="1"/>
</dbReference>
<keyword evidence="2" id="KW-1185">Reference proteome</keyword>
<protein>
    <submittedName>
        <fullName evidence="1">HEAT repeat domain-containing protein</fullName>
    </submittedName>
</protein>
<dbReference type="SUPFAM" id="SSF48371">
    <property type="entry name" value="ARM repeat"/>
    <property type="match status" value="1"/>
</dbReference>